<sequence>MHHSPAHPNSPAYTPHFPQLVTVKDSDELRSVVVMADMNGDDCYTGRDDTDGSAGDGDDDDDGDEDLGGVN</sequence>
<proteinExistence type="predicted"/>
<dbReference type="EMBL" id="VSRR010015705">
    <property type="protein sequence ID" value="MPC58456.1"/>
    <property type="molecule type" value="Genomic_DNA"/>
</dbReference>
<protein>
    <submittedName>
        <fullName evidence="2">Uncharacterized protein</fullName>
    </submittedName>
</protein>
<evidence type="ECO:0000313" key="2">
    <source>
        <dbReference type="EMBL" id="MPC58456.1"/>
    </source>
</evidence>
<evidence type="ECO:0000313" key="3">
    <source>
        <dbReference type="Proteomes" id="UP000324222"/>
    </source>
</evidence>
<accession>A0A5B7GLL9</accession>
<feature type="region of interest" description="Disordered" evidence="1">
    <location>
        <begin position="39"/>
        <end position="71"/>
    </location>
</feature>
<comment type="caution">
    <text evidence="2">The sequence shown here is derived from an EMBL/GenBank/DDBJ whole genome shotgun (WGS) entry which is preliminary data.</text>
</comment>
<name>A0A5B7GLL9_PORTR</name>
<dbReference type="Proteomes" id="UP000324222">
    <property type="component" value="Unassembled WGS sequence"/>
</dbReference>
<reference evidence="2 3" key="1">
    <citation type="submission" date="2019-05" db="EMBL/GenBank/DDBJ databases">
        <title>Another draft genome of Portunus trituberculatus and its Hox gene families provides insights of decapod evolution.</title>
        <authorList>
            <person name="Jeong J.-H."/>
            <person name="Song I."/>
            <person name="Kim S."/>
            <person name="Choi T."/>
            <person name="Kim D."/>
            <person name="Ryu S."/>
            <person name="Kim W."/>
        </authorList>
    </citation>
    <scope>NUCLEOTIDE SEQUENCE [LARGE SCALE GENOMIC DNA]</scope>
    <source>
        <tissue evidence="2">Muscle</tissue>
    </source>
</reference>
<organism evidence="2 3">
    <name type="scientific">Portunus trituberculatus</name>
    <name type="common">Swimming crab</name>
    <name type="synonym">Neptunus trituberculatus</name>
    <dbReference type="NCBI Taxonomy" id="210409"/>
    <lineage>
        <taxon>Eukaryota</taxon>
        <taxon>Metazoa</taxon>
        <taxon>Ecdysozoa</taxon>
        <taxon>Arthropoda</taxon>
        <taxon>Crustacea</taxon>
        <taxon>Multicrustacea</taxon>
        <taxon>Malacostraca</taxon>
        <taxon>Eumalacostraca</taxon>
        <taxon>Eucarida</taxon>
        <taxon>Decapoda</taxon>
        <taxon>Pleocyemata</taxon>
        <taxon>Brachyura</taxon>
        <taxon>Eubrachyura</taxon>
        <taxon>Portunoidea</taxon>
        <taxon>Portunidae</taxon>
        <taxon>Portuninae</taxon>
        <taxon>Portunus</taxon>
    </lineage>
</organism>
<feature type="compositionally biased region" description="Acidic residues" evidence="1">
    <location>
        <begin position="56"/>
        <end position="71"/>
    </location>
</feature>
<dbReference type="AlphaFoldDB" id="A0A5B7GLL9"/>
<gene>
    <name evidence="2" type="ORF">E2C01_052461</name>
</gene>
<keyword evidence="3" id="KW-1185">Reference proteome</keyword>
<evidence type="ECO:0000256" key="1">
    <source>
        <dbReference type="SAM" id="MobiDB-lite"/>
    </source>
</evidence>